<dbReference type="RefSeq" id="WP_184721270.1">
    <property type="nucleotide sequence ID" value="NZ_JACHJP010000009.1"/>
</dbReference>
<keyword evidence="3" id="KW-1185">Reference proteome</keyword>
<reference evidence="2 3" key="1">
    <citation type="submission" date="2020-08" db="EMBL/GenBank/DDBJ databases">
        <title>Genomic Encyclopedia of Type Strains, Phase III (KMG-III): the genomes of soil and plant-associated and newly described type strains.</title>
        <authorList>
            <person name="Whitman W."/>
        </authorList>
    </citation>
    <scope>NUCLEOTIDE SEQUENCE [LARGE SCALE GENOMIC DNA]</scope>
    <source>
        <strain evidence="2 3">CECT 8840</strain>
    </source>
</reference>
<feature type="region of interest" description="Disordered" evidence="1">
    <location>
        <begin position="1"/>
        <end position="29"/>
    </location>
</feature>
<evidence type="ECO:0000256" key="1">
    <source>
        <dbReference type="SAM" id="MobiDB-lite"/>
    </source>
</evidence>
<sequence>MSPNWPCGNPGRRPDPAQETDDSLTLPPLCCHPTLRAVGGLTGDQIEQRHLPDRADHLG</sequence>
<gene>
    <name evidence="2" type="ORF">FHS44_006375</name>
</gene>
<proteinExistence type="predicted"/>
<dbReference type="EMBL" id="JACHJP010000009">
    <property type="protein sequence ID" value="MBB4919233.1"/>
    <property type="molecule type" value="Genomic_DNA"/>
</dbReference>
<evidence type="ECO:0000313" key="2">
    <source>
        <dbReference type="EMBL" id="MBB4919233.1"/>
    </source>
</evidence>
<name>A0A7W7QT45_9ACTN</name>
<accession>A0A7W7QT45</accession>
<dbReference type="Proteomes" id="UP000552644">
    <property type="component" value="Unassembled WGS sequence"/>
</dbReference>
<evidence type="ECO:0000313" key="3">
    <source>
        <dbReference type="Proteomes" id="UP000552644"/>
    </source>
</evidence>
<comment type="caution">
    <text evidence="2">The sequence shown here is derived from an EMBL/GenBank/DDBJ whole genome shotgun (WGS) entry which is preliminary data.</text>
</comment>
<dbReference type="AlphaFoldDB" id="A0A7W7QT45"/>
<protein>
    <submittedName>
        <fullName evidence="2">Uncharacterized protein</fullName>
    </submittedName>
</protein>
<organism evidence="2 3">
    <name type="scientific">Streptosporangium saharense</name>
    <dbReference type="NCBI Taxonomy" id="1706840"/>
    <lineage>
        <taxon>Bacteria</taxon>
        <taxon>Bacillati</taxon>
        <taxon>Actinomycetota</taxon>
        <taxon>Actinomycetes</taxon>
        <taxon>Streptosporangiales</taxon>
        <taxon>Streptosporangiaceae</taxon>
        <taxon>Streptosporangium</taxon>
    </lineage>
</organism>